<keyword evidence="3" id="KW-1185">Reference proteome</keyword>
<evidence type="ECO:0000313" key="2">
    <source>
        <dbReference type="EMBL" id="KAJ8451487.1"/>
    </source>
</evidence>
<evidence type="ECO:0000313" key="3">
    <source>
        <dbReference type="Proteomes" id="UP001153076"/>
    </source>
</evidence>
<dbReference type="AlphaFoldDB" id="A0A9Q1KZQ8"/>
<reference evidence="2" key="1">
    <citation type="submission" date="2022-04" db="EMBL/GenBank/DDBJ databases">
        <title>Carnegiea gigantea Genome sequencing and assembly v2.</title>
        <authorList>
            <person name="Copetti D."/>
            <person name="Sanderson M.J."/>
            <person name="Burquez A."/>
            <person name="Wojciechowski M.F."/>
        </authorList>
    </citation>
    <scope>NUCLEOTIDE SEQUENCE</scope>
    <source>
        <strain evidence="2">SGP5-SGP5p</strain>
        <tissue evidence="2">Aerial part</tissue>
    </source>
</reference>
<dbReference type="EMBL" id="JAKOGI010000009">
    <property type="protein sequence ID" value="KAJ8451487.1"/>
    <property type="molecule type" value="Genomic_DNA"/>
</dbReference>
<name>A0A9Q1KZQ8_9CARY</name>
<dbReference type="OrthoDB" id="1746852at2759"/>
<sequence length="654" mass="71136">MIRLLVRFGDKATSKSLEVDFLIVDVPTAYNVIIRQLTLHKSTTLYNQNKNRKQNKRKQNEGAGTARWALHHPHALLPQKRRLQLLGGWRPRLRQPRRRRDKLDLLRIAALRGGPLALIHKVKVRHEILVIFKLADKGQPDLAEVPEGVGAALLVALLLGLDRISRGLLQLMLQPFLLSLTGLKVRLQSFAAPLVLRDEPLDSRRHSATAFTLRVKTSAIAISSSVTLGGSEAPGAAKSQDLTMSWRRESLTPGSALMKLAEGRGASSKAPLAAGVATPIVFEGVRCSCLAGVRSPNDRLPDCHGLTWLSIGPLLLPSRQAHSGPLSASDESAHTPYLLGLLSNKVLPLLLPPAFGVGRYLFRSGVSGLEDRQPHPRLICIKQTGSQLALGRLSTPRIILKNQNVGCGKEEVIGLNCLSHEPRNGPRFIILVYIELKVAGDPPLVDRRLPKRFRTGFPSFYHEARPIVKAIPPQVPSLLRSPLNGMNEVERPSRTSKAVQLTGRCKGTNVVPGSGHDLRGHQFGGNGDDSLAPTDKTPYTWRAAHSRWHPPQESRRNTRRAGDTTSRGPSCGFEQVGPPGNSDPSATISVTGGVLPLSLSTDLPGPNDASGEEELVEALSEDKLLEECPEEELDEPVPKEALELVEATLASGLD</sequence>
<feature type="compositionally biased region" description="Basic and acidic residues" evidence="1">
    <location>
        <begin position="550"/>
        <end position="562"/>
    </location>
</feature>
<comment type="caution">
    <text evidence="2">The sequence shown here is derived from an EMBL/GenBank/DDBJ whole genome shotgun (WGS) entry which is preliminary data.</text>
</comment>
<organism evidence="2 3">
    <name type="scientific">Carnegiea gigantea</name>
    <dbReference type="NCBI Taxonomy" id="171969"/>
    <lineage>
        <taxon>Eukaryota</taxon>
        <taxon>Viridiplantae</taxon>
        <taxon>Streptophyta</taxon>
        <taxon>Embryophyta</taxon>
        <taxon>Tracheophyta</taxon>
        <taxon>Spermatophyta</taxon>
        <taxon>Magnoliopsida</taxon>
        <taxon>eudicotyledons</taxon>
        <taxon>Gunneridae</taxon>
        <taxon>Pentapetalae</taxon>
        <taxon>Caryophyllales</taxon>
        <taxon>Cactineae</taxon>
        <taxon>Cactaceae</taxon>
        <taxon>Cactoideae</taxon>
        <taxon>Echinocereeae</taxon>
        <taxon>Carnegiea</taxon>
    </lineage>
</organism>
<accession>A0A9Q1KZQ8</accession>
<proteinExistence type="predicted"/>
<feature type="region of interest" description="Disordered" evidence="1">
    <location>
        <begin position="597"/>
        <end position="616"/>
    </location>
</feature>
<feature type="region of interest" description="Disordered" evidence="1">
    <location>
        <begin position="505"/>
        <end position="589"/>
    </location>
</feature>
<gene>
    <name evidence="2" type="ORF">Cgig2_017878</name>
</gene>
<protein>
    <submittedName>
        <fullName evidence="2">Uncharacterized protein</fullName>
    </submittedName>
</protein>
<evidence type="ECO:0000256" key="1">
    <source>
        <dbReference type="SAM" id="MobiDB-lite"/>
    </source>
</evidence>
<dbReference type="Proteomes" id="UP001153076">
    <property type="component" value="Unassembled WGS sequence"/>
</dbReference>